<gene>
    <name evidence="3" type="ORF">MAR_019404</name>
</gene>
<proteinExistence type="inferred from homology"/>
<dbReference type="CDD" id="cd05672">
    <property type="entry name" value="M20_ACY1L2-like"/>
    <property type="match status" value="1"/>
</dbReference>
<name>A0ABY7EQJ5_MYAAR</name>
<dbReference type="PIRSF" id="PIRSF037226">
    <property type="entry name" value="Amidohydrolase_ACY1L2_prd"/>
    <property type="match status" value="1"/>
</dbReference>
<dbReference type="PANTHER" id="PTHR30575">
    <property type="entry name" value="PEPTIDASE M20"/>
    <property type="match status" value="1"/>
</dbReference>
<keyword evidence="4" id="KW-1185">Reference proteome</keyword>
<dbReference type="Gene3D" id="3.30.70.360">
    <property type="match status" value="1"/>
</dbReference>
<sequence>MDDIKAIVGDVIDQNSAELNRISQSIWNNPELAFNEFHAHSELTDFLEVLGFTVEKSFNLPTAFRATYKTDNAVSGPNIAILCEYDALPGIGHACGHNLIAEVGVAAGLAVKEAMIAAQEENLTGTLTVLGCPAEEGLCGKSDLLRLGAFEGVDVALMAHPSQFNLSRPRYVSMTPLSIKYHGKASHASSHPWDGFNALDAAVQCYTNISHARQQMRPDWRVHGVIKNGGLQPNIIPDETELEYYLRTPTDPEMVTLREKVTGCIEGAALATGCTVDYKFSEKSYSNLISNNTLAEIYERNFAEVGAAIETDEERKRKFGGARQTWATCHTLFPVFTQSSTLGRFNHSKDFTAVAGDSKAQKYTLDVAKALALTALDIYRDKSLLEKIKMDFEADISKQKQTMILYTVVLFKSAVQDSPEMKCFLTNVELESRMVSQRSSFYDV</sequence>
<dbReference type="SUPFAM" id="SSF55031">
    <property type="entry name" value="Bacterial exopeptidase dimerisation domain"/>
    <property type="match status" value="1"/>
</dbReference>
<reference evidence="3" key="1">
    <citation type="submission" date="2022-11" db="EMBL/GenBank/DDBJ databases">
        <title>Centuries of genome instability and evolution in soft-shell clam transmissible cancer (bioRxiv).</title>
        <authorList>
            <person name="Hart S.F.M."/>
            <person name="Yonemitsu M.A."/>
            <person name="Giersch R.M."/>
            <person name="Beal B.F."/>
            <person name="Arriagada G."/>
            <person name="Davis B.W."/>
            <person name="Ostrander E.A."/>
            <person name="Goff S.P."/>
            <person name="Metzger M.J."/>
        </authorList>
    </citation>
    <scope>NUCLEOTIDE SEQUENCE</scope>
    <source>
        <strain evidence="3">MELC-2E11</strain>
        <tissue evidence="3">Siphon/mantle</tissue>
    </source>
</reference>
<comment type="similarity">
    <text evidence="1">Belongs to the peptidase M20A family.</text>
</comment>
<dbReference type="InterPro" id="IPR017439">
    <property type="entry name" value="Amidohydrolase"/>
</dbReference>
<dbReference type="InterPro" id="IPR011650">
    <property type="entry name" value="Peptidase_M20_dimer"/>
</dbReference>
<dbReference type="EMBL" id="CP111017">
    <property type="protein sequence ID" value="WAR09446.1"/>
    <property type="molecule type" value="Genomic_DNA"/>
</dbReference>
<dbReference type="Gene3D" id="3.40.630.10">
    <property type="entry name" value="Zn peptidases"/>
    <property type="match status" value="1"/>
</dbReference>
<accession>A0ABY7EQJ5</accession>
<dbReference type="InterPro" id="IPR052030">
    <property type="entry name" value="Peptidase_M20/M20A_hydrolases"/>
</dbReference>
<dbReference type="Pfam" id="PF07687">
    <property type="entry name" value="M20_dimer"/>
    <property type="match status" value="1"/>
</dbReference>
<feature type="domain" description="Peptidase M20 dimerisation" evidence="2">
    <location>
        <begin position="179"/>
        <end position="266"/>
    </location>
</feature>
<evidence type="ECO:0000313" key="4">
    <source>
        <dbReference type="Proteomes" id="UP001164746"/>
    </source>
</evidence>
<evidence type="ECO:0000256" key="1">
    <source>
        <dbReference type="PIRNR" id="PIRNR037226"/>
    </source>
</evidence>
<evidence type="ECO:0000259" key="2">
    <source>
        <dbReference type="Pfam" id="PF07687"/>
    </source>
</evidence>
<protein>
    <recommendedName>
        <fullName evidence="1">Peptidase M20 domain-containing protein 2</fullName>
    </recommendedName>
</protein>
<dbReference type="InterPro" id="IPR017144">
    <property type="entry name" value="Xaa-Arg_dipeptidase"/>
</dbReference>
<dbReference type="Proteomes" id="UP001164746">
    <property type="component" value="Chromosome 6"/>
</dbReference>
<evidence type="ECO:0000313" key="3">
    <source>
        <dbReference type="EMBL" id="WAR09446.1"/>
    </source>
</evidence>
<dbReference type="PANTHER" id="PTHR30575:SF0">
    <property type="entry name" value="XAA-ARG DIPEPTIDASE"/>
    <property type="match status" value="1"/>
</dbReference>
<dbReference type="SUPFAM" id="SSF53187">
    <property type="entry name" value="Zn-dependent exopeptidases"/>
    <property type="match status" value="1"/>
</dbReference>
<organism evidence="3 4">
    <name type="scientific">Mya arenaria</name>
    <name type="common">Soft-shell clam</name>
    <dbReference type="NCBI Taxonomy" id="6604"/>
    <lineage>
        <taxon>Eukaryota</taxon>
        <taxon>Metazoa</taxon>
        <taxon>Spiralia</taxon>
        <taxon>Lophotrochozoa</taxon>
        <taxon>Mollusca</taxon>
        <taxon>Bivalvia</taxon>
        <taxon>Autobranchia</taxon>
        <taxon>Heteroconchia</taxon>
        <taxon>Euheterodonta</taxon>
        <taxon>Imparidentia</taxon>
        <taxon>Neoheterodontei</taxon>
        <taxon>Myida</taxon>
        <taxon>Myoidea</taxon>
        <taxon>Myidae</taxon>
        <taxon>Mya</taxon>
    </lineage>
</organism>
<dbReference type="NCBIfam" id="TIGR01891">
    <property type="entry name" value="amidohydrolases"/>
    <property type="match status" value="1"/>
</dbReference>
<dbReference type="InterPro" id="IPR036264">
    <property type="entry name" value="Bact_exopeptidase_dim_dom"/>
</dbReference>